<gene>
    <name evidence="2" type="ORF">SOO65_02920</name>
</gene>
<evidence type="ECO:0008006" key="4">
    <source>
        <dbReference type="Google" id="ProtNLM"/>
    </source>
</evidence>
<evidence type="ECO:0000313" key="2">
    <source>
        <dbReference type="EMBL" id="WPU65689.1"/>
    </source>
</evidence>
<dbReference type="EMBL" id="CP139487">
    <property type="protein sequence ID" value="WPU65689.1"/>
    <property type="molecule type" value="Genomic_DNA"/>
</dbReference>
<feature type="transmembrane region" description="Helical" evidence="1">
    <location>
        <begin position="45"/>
        <end position="62"/>
    </location>
</feature>
<sequence length="303" mass="35350">MSFIERIQCYCREQLEPGSRLVLSLIVTLFIYLIILLDFKLTKFEWHFLVPAFSTFFLLLYYRISDEFKDFKTDQKFFPDRPIPSGRLKLSDLNVLLVVVTVISVIINIIFPHALIEFLLALFFTFCMGKWFFMEKTISSNRLYAFFTHAPVGLFLYWYAEAYLLNQNNVSWSLPEKLSIIGFIVLPGLSWEVLRKTYLPEDEMPGYQIYSTMMGFKGSLAFAAFWVVVTILNNLVMVSLFEGLEGMNIPLLALNLLLLLAILFHGMRPRLKNLKPVAEIYMTLHLFIPLAALTYKAWRQFHV</sequence>
<feature type="transmembrane region" description="Helical" evidence="1">
    <location>
        <begin position="220"/>
        <end position="241"/>
    </location>
</feature>
<feature type="transmembrane region" description="Helical" evidence="1">
    <location>
        <begin position="116"/>
        <end position="134"/>
    </location>
</feature>
<organism evidence="2 3">
    <name type="scientific">Peredibacter starrii</name>
    <dbReference type="NCBI Taxonomy" id="28202"/>
    <lineage>
        <taxon>Bacteria</taxon>
        <taxon>Pseudomonadati</taxon>
        <taxon>Bdellovibrionota</taxon>
        <taxon>Bacteriovoracia</taxon>
        <taxon>Bacteriovoracales</taxon>
        <taxon>Bacteriovoracaceae</taxon>
        <taxon>Peredibacter</taxon>
    </lineage>
</organism>
<keyword evidence="1" id="KW-0812">Transmembrane</keyword>
<feature type="transmembrane region" description="Helical" evidence="1">
    <location>
        <begin position="278"/>
        <end position="298"/>
    </location>
</feature>
<name>A0AAX4HQT6_9BACT</name>
<accession>A0AAX4HQT6</accession>
<evidence type="ECO:0000313" key="3">
    <source>
        <dbReference type="Proteomes" id="UP001324634"/>
    </source>
</evidence>
<dbReference type="Proteomes" id="UP001324634">
    <property type="component" value="Chromosome"/>
</dbReference>
<evidence type="ECO:0000256" key="1">
    <source>
        <dbReference type="SAM" id="Phobius"/>
    </source>
</evidence>
<feature type="transmembrane region" description="Helical" evidence="1">
    <location>
        <begin position="247"/>
        <end position="266"/>
    </location>
</feature>
<keyword evidence="3" id="KW-1185">Reference proteome</keyword>
<proteinExistence type="predicted"/>
<feature type="transmembrane region" description="Helical" evidence="1">
    <location>
        <begin position="93"/>
        <end position="110"/>
    </location>
</feature>
<keyword evidence="1" id="KW-1133">Transmembrane helix</keyword>
<keyword evidence="1" id="KW-0472">Membrane</keyword>
<dbReference type="KEGG" id="psti:SOO65_02920"/>
<protein>
    <recommendedName>
        <fullName evidence="4">UbiA prenyltransferase family protein</fullName>
    </recommendedName>
</protein>
<feature type="transmembrane region" description="Helical" evidence="1">
    <location>
        <begin position="21"/>
        <end position="39"/>
    </location>
</feature>
<reference evidence="2 3" key="1">
    <citation type="submission" date="2023-11" db="EMBL/GenBank/DDBJ databases">
        <title>Peredibacter starrii A3.12.</title>
        <authorList>
            <person name="Mitchell R.J."/>
        </authorList>
    </citation>
    <scope>NUCLEOTIDE SEQUENCE [LARGE SCALE GENOMIC DNA]</scope>
    <source>
        <strain evidence="2 3">A3.12</strain>
    </source>
</reference>
<dbReference type="RefSeq" id="WP_321396655.1">
    <property type="nucleotide sequence ID" value="NZ_CP139487.1"/>
</dbReference>
<dbReference type="AlphaFoldDB" id="A0AAX4HQT6"/>
<feature type="transmembrane region" description="Helical" evidence="1">
    <location>
        <begin position="143"/>
        <end position="160"/>
    </location>
</feature>